<gene>
    <name evidence="2" type="ORF">K3177_02530</name>
</gene>
<name>A0ABS7JG71_9SPHN</name>
<accession>A0ABS7JG71</accession>
<feature type="domain" description="Glycosyltransferase subfamily 4-like N-terminal" evidence="1">
    <location>
        <begin position="34"/>
        <end position="184"/>
    </location>
</feature>
<dbReference type="PANTHER" id="PTHR45947:SF3">
    <property type="entry name" value="SULFOQUINOVOSYL TRANSFERASE SQD2"/>
    <property type="match status" value="1"/>
</dbReference>
<dbReference type="Pfam" id="PF13692">
    <property type="entry name" value="Glyco_trans_1_4"/>
    <property type="match status" value="1"/>
</dbReference>
<dbReference type="Proteomes" id="UP000776651">
    <property type="component" value="Unassembled WGS sequence"/>
</dbReference>
<reference evidence="2 3" key="1">
    <citation type="submission" date="2021-08" db="EMBL/GenBank/DDBJ databases">
        <title>Comparative Genomics Analysis of the Genus Qipengyuania Reveals Extensive Genetic Diversity and Metabolic Versatility, Including the Description of Fifteen Novel Species.</title>
        <authorList>
            <person name="Liu Y."/>
        </authorList>
    </citation>
    <scope>NUCLEOTIDE SEQUENCE [LARGE SCALE GENOMIC DNA]</scope>
    <source>
        <strain evidence="2 3">GH25</strain>
    </source>
</reference>
<protein>
    <submittedName>
        <fullName evidence="2">Glycosyltransferase family 1 protein</fullName>
    </submittedName>
</protein>
<dbReference type="RefSeq" id="WP_221596853.1">
    <property type="nucleotide sequence ID" value="NZ_JAIGNQ010000001.1"/>
</dbReference>
<dbReference type="PANTHER" id="PTHR45947">
    <property type="entry name" value="SULFOQUINOVOSYL TRANSFERASE SQD2"/>
    <property type="match status" value="1"/>
</dbReference>
<proteinExistence type="predicted"/>
<dbReference type="InterPro" id="IPR050194">
    <property type="entry name" value="Glycosyltransferase_grp1"/>
</dbReference>
<organism evidence="2 3">
    <name type="scientific">Qipengyuania pacifica</name>
    <dbReference type="NCBI Taxonomy" id="2860199"/>
    <lineage>
        <taxon>Bacteria</taxon>
        <taxon>Pseudomonadati</taxon>
        <taxon>Pseudomonadota</taxon>
        <taxon>Alphaproteobacteria</taxon>
        <taxon>Sphingomonadales</taxon>
        <taxon>Erythrobacteraceae</taxon>
        <taxon>Qipengyuania</taxon>
    </lineage>
</organism>
<dbReference type="Pfam" id="PF13439">
    <property type="entry name" value="Glyco_transf_4"/>
    <property type="match status" value="1"/>
</dbReference>
<keyword evidence="3" id="KW-1185">Reference proteome</keyword>
<sequence>MTLMQSIPGPARSIAPQTPQRIAIITDAWHPQMNGVVRTLSTTCEQLREDGHEVMVVSPDQFASIPCPTYPEIRLAFTRPGAVASLLRSFAPEAIHIATEGPLGMTARRYCARHSICFTTAYHTQFPDYLAKRTRLPAQWFWRYIQWFHRPAKRVLVATESISDELRAHGLTRLHRWSRGVDLSCFTPDAPPPPEFAELPKPIQLYVGRVAVEKNIEAFLAGSYPGTRVVVGDGPALASLKARYPDAHFLGPRTGRELAGCYAAADVFVFPSRTDTFGLVMIEALACGTPVAAYPVAGPCDIITDDVGAICDDLDRAIAAALFCDRKACAAYGAGFTWASATGQFLNGLAAFDAEELPIV</sequence>
<dbReference type="EMBL" id="JAIGNQ010000001">
    <property type="protein sequence ID" value="MBX7487383.1"/>
    <property type="molecule type" value="Genomic_DNA"/>
</dbReference>
<evidence type="ECO:0000313" key="3">
    <source>
        <dbReference type="Proteomes" id="UP000776651"/>
    </source>
</evidence>
<dbReference type="CDD" id="cd03814">
    <property type="entry name" value="GT4-like"/>
    <property type="match status" value="1"/>
</dbReference>
<dbReference type="SUPFAM" id="SSF53756">
    <property type="entry name" value="UDP-Glycosyltransferase/glycogen phosphorylase"/>
    <property type="match status" value="1"/>
</dbReference>
<dbReference type="InterPro" id="IPR028098">
    <property type="entry name" value="Glyco_trans_4-like_N"/>
</dbReference>
<evidence type="ECO:0000313" key="2">
    <source>
        <dbReference type="EMBL" id="MBX7487383.1"/>
    </source>
</evidence>
<dbReference type="Gene3D" id="3.40.50.2000">
    <property type="entry name" value="Glycogen Phosphorylase B"/>
    <property type="match status" value="2"/>
</dbReference>
<comment type="caution">
    <text evidence="2">The sequence shown here is derived from an EMBL/GenBank/DDBJ whole genome shotgun (WGS) entry which is preliminary data.</text>
</comment>
<evidence type="ECO:0000259" key="1">
    <source>
        <dbReference type="Pfam" id="PF13439"/>
    </source>
</evidence>